<name>A0A1R2BZ71_9CILI</name>
<evidence type="ECO:0000313" key="5">
    <source>
        <dbReference type="Proteomes" id="UP000187209"/>
    </source>
</evidence>
<feature type="compositionally biased region" description="Low complexity" evidence="2">
    <location>
        <begin position="9"/>
        <end position="37"/>
    </location>
</feature>
<feature type="transmembrane region" description="Helical" evidence="3">
    <location>
        <begin position="157"/>
        <end position="176"/>
    </location>
</feature>
<keyword evidence="3" id="KW-0812">Transmembrane</keyword>
<evidence type="ECO:0000256" key="1">
    <source>
        <dbReference type="SAM" id="Coils"/>
    </source>
</evidence>
<evidence type="ECO:0000256" key="3">
    <source>
        <dbReference type="SAM" id="Phobius"/>
    </source>
</evidence>
<evidence type="ECO:0000256" key="2">
    <source>
        <dbReference type="SAM" id="MobiDB-lite"/>
    </source>
</evidence>
<feature type="transmembrane region" description="Helical" evidence="3">
    <location>
        <begin position="131"/>
        <end position="151"/>
    </location>
</feature>
<keyword evidence="1" id="KW-0175">Coiled coil</keyword>
<dbReference type="EMBL" id="MPUH01000355">
    <property type="protein sequence ID" value="OMJ82066.1"/>
    <property type="molecule type" value="Genomic_DNA"/>
</dbReference>
<keyword evidence="5" id="KW-1185">Reference proteome</keyword>
<keyword evidence="3" id="KW-0472">Membrane</keyword>
<sequence>MDKPDKSDNSSSSPSSDLKANPKSLPSSDSQDKSSSSFLSYKNWLKGKLTDKYSSTKEKINAKYQKSLKKLKNYKEKANEKYSGQLNKFGKYKKSINEKYQKRKEDINLYIKGTKYLLPFTYLMYQRDKFLNSYSFSVRLGVFGGSAIFLARYCKSLTLMLMLSFFGGFFLIPDISGSKFNR</sequence>
<organism evidence="4 5">
    <name type="scientific">Stentor coeruleus</name>
    <dbReference type="NCBI Taxonomy" id="5963"/>
    <lineage>
        <taxon>Eukaryota</taxon>
        <taxon>Sar</taxon>
        <taxon>Alveolata</taxon>
        <taxon>Ciliophora</taxon>
        <taxon>Postciliodesmatophora</taxon>
        <taxon>Heterotrichea</taxon>
        <taxon>Heterotrichida</taxon>
        <taxon>Stentoridae</taxon>
        <taxon>Stentor</taxon>
    </lineage>
</organism>
<comment type="caution">
    <text evidence="4">The sequence shown here is derived from an EMBL/GenBank/DDBJ whole genome shotgun (WGS) entry which is preliminary data.</text>
</comment>
<reference evidence="4 5" key="1">
    <citation type="submission" date="2016-11" db="EMBL/GenBank/DDBJ databases">
        <title>The macronuclear genome of Stentor coeruleus: a giant cell with tiny introns.</title>
        <authorList>
            <person name="Slabodnick M."/>
            <person name="Ruby J.G."/>
            <person name="Reiff S.B."/>
            <person name="Swart E.C."/>
            <person name="Gosai S."/>
            <person name="Prabakaran S."/>
            <person name="Witkowska E."/>
            <person name="Larue G.E."/>
            <person name="Fisher S."/>
            <person name="Freeman R.M."/>
            <person name="Gunawardena J."/>
            <person name="Chu W."/>
            <person name="Stover N.A."/>
            <person name="Gregory B.D."/>
            <person name="Nowacki M."/>
            <person name="Derisi J."/>
            <person name="Roy S.W."/>
            <person name="Marshall W.F."/>
            <person name="Sood P."/>
        </authorList>
    </citation>
    <scope>NUCLEOTIDE SEQUENCE [LARGE SCALE GENOMIC DNA]</scope>
    <source>
        <strain evidence="4">WM001</strain>
    </source>
</reference>
<feature type="region of interest" description="Disordered" evidence="2">
    <location>
        <begin position="1"/>
        <end position="37"/>
    </location>
</feature>
<dbReference type="Proteomes" id="UP000187209">
    <property type="component" value="Unassembled WGS sequence"/>
</dbReference>
<dbReference type="AlphaFoldDB" id="A0A1R2BZ71"/>
<accession>A0A1R2BZ71</accession>
<keyword evidence="3" id="KW-1133">Transmembrane helix</keyword>
<protein>
    <submittedName>
        <fullName evidence="4">Uncharacterized protein</fullName>
    </submittedName>
</protein>
<evidence type="ECO:0000313" key="4">
    <source>
        <dbReference type="EMBL" id="OMJ82066.1"/>
    </source>
</evidence>
<feature type="coiled-coil region" evidence="1">
    <location>
        <begin position="57"/>
        <end position="88"/>
    </location>
</feature>
<proteinExistence type="predicted"/>
<gene>
    <name evidence="4" type="ORF">SteCoe_17338</name>
</gene>